<dbReference type="Pfam" id="PF12698">
    <property type="entry name" value="ABC2_membrane_3"/>
    <property type="match status" value="2"/>
</dbReference>
<feature type="transmembrane region" description="Helical" evidence="9">
    <location>
        <begin position="248"/>
        <end position="271"/>
    </location>
</feature>
<proteinExistence type="predicted"/>
<keyword evidence="8 9" id="KW-0472">Membrane</keyword>
<dbReference type="PANTHER" id="PTHR19229">
    <property type="entry name" value="ATP-BINDING CASSETTE TRANSPORTER SUBFAMILY A ABCA"/>
    <property type="match status" value="1"/>
</dbReference>
<accession>A0AAD8ACP0</accession>
<feature type="transmembrane region" description="Helical" evidence="9">
    <location>
        <begin position="1089"/>
        <end position="1107"/>
    </location>
</feature>
<keyword evidence="4" id="KW-0677">Repeat</keyword>
<dbReference type="GO" id="GO:0016887">
    <property type="term" value="F:ATP hydrolysis activity"/>
    <property type="evidence" value="ECO:0007669"/>
    <property type="project" value="InterPro"/>
</dbReference>
<sequence>VEIYVLGNIDKLIGMFMQYYTPKQTLDFIQYILLYNWSIAWSPKTPVLESLMDRTIQEMNNYAGLNTTLINITFKLGIKLLGIAFEDSIANTDKLPSNLKVTFRYPAELRLLGNETDWRTNLKFPTYQTTGPRERQFNQGGLPSYWYEGFLLIQHLLFHSLLAHYNNTSDVPEILLQSTVKVITMEKERQLKESMKIMGLPNWLHWTAWFLKSFLFLMITVVLIVILLKVPWYQGSDLSVFTSSDASLLLAFYACFMIAVICFCFMVSVFFTKANLASLLAGLLWFLSYLPFMFLSEHYEDLSQAAKLASCLCSNSAMAFGFQLFLMSEGTGEGMQWRNLWKPVTKDDEFVLGHVLIMLLLDAVIYLLITLYVEAVFPGEFGVPQKWYFPIQKSYWCGVKDVPHFIADDELVHSDLYESEPKNLPAGIQIKNLTKEFKKKMAVRNMYLNMYEGHITVLLGHNGAGKTTTMSMLTGMITPTSGTALVGGYDIRTEIQKVRESIGYCPQHNILFEELTVREHLYFFSKLKGLKGNSLETEIRKYIRTLELEPKEHAQSQTLSGGMKRKLAAGVALCAGSKVVLFDEPTSGLDPAARRALWDLLEAEKEGRTILLSTHFMDEADLLGDRIAIMAGGELQCCGSSFFLKKKYGAGYHLIIVKGPNCDANAVTKLLREYIADIRVDQNIGSELTYILNEHHSSVFEVMLSKLEENQDTLGLLSYGVGKLGIKTIFARIGKDADVSTATTEVTFVNGIDNIVYSGSVEIEDSSILPNETKYEQAHSSFSFFLKSFTTMFMKKIIYVWRTWYISLIQILLPSFFLAIAIIAVRSWLQLSELGPMAIDLKNYLFTDFKLAKTDDSLKEFANIYKNFTNGDYLQSENMQDFILKESNRDLQRVRDNNIVGVTFDGNDSMSTIIGWFNNLPYHSAPLALGLIHNTILINHVNATMSVINHPLPYSDDTKTGFEAWTGNILGFQVGFSLGFSMAFVTAFFIIFYIKERVSKAKHLQAVSGVNILTFWTSAFVWDMFMFLVPALSIVITFVIFQEDGFRTSSELGRVFIVIVCFGWSILPATYLCSFLFKVPLTGFTRMTMVNLVIGVAAYLTVTIMNIPSLKLKEVSEALDWIFIFGPHYSFCKSIHSLYSNYANAKTCRAVLERESPCSTPNVCCKENCHPDNGCVEWTDNYFDWKVPGIGRNIFFFLLDGIIGIIVLILVEYRVFERIMYYMQQRHAKKIPSPNVEEEMDSDVMTEKIKIHSSYTSLLMDEYDLVL</sequence>
<dbReference type="GO" id="GO:0140359">
    <property type="term" value="F:ABC-type transporter activity"/>
    <property type="evidence" value="ECO:0007669"/>
    <property type="project" value="InterPro"/>
</dbReference>
<keyword evidence="5" id="KW-0547">Nucleotide-binding</keyword>
<evidence type="ECO:0000259" key="10">
    <source>
        <dbReference type="PROSITE" id="PS50893"/>
    </source>
</evidence>
<evidence type="ECO:0000256" key="2">
    <source>
        <dbReference type="ARBA" id="ARBA00022448"/>
    </source>
</evidence>
<feature type="transmembrane region" description="Helical" evidence="9">
    <location>
        <begin position="308"/>
        <end position="327"/>
    </location>
</feature>
<keyword evidence="12" id="KW-1185">Reference proteome</keyword>
<keyword evidence="7 9" id="KW-1133">Transmembrane helix</keyword>
<dbReference type="PROSITE" id="PS50893">
    <property type="entry name" value="ABC_TRANSPORTER_2"/>
    <property type="match status" value="1"/>
</dbReference>
<dbReference type="GO" id="GO:0005524">
    <property type="term" value="F:ATP binding"/>
    <property type="evidence" value="ECO:0007669"/>
    <property type="project" value="UniProtKB-KW"/>
</dbReference>
<evidence type="ECO:0000256" key="9">
    <source>
        <dbReference type="SAM" id="Phobius"/>
    </source>
</evidence>
<comment type="subcellular location">
    <subcellularLocation>
        <location evidence="1">Membrane</location>
        <topology evidence="1">Multi-pass membrane protein</topology>
    </subcellularLocation>
</comment>
<dbReference type="Proteomes" id="UP001233999">
    <property type="component" value="Unassembled WGS sequence"/>
</dbReference>
<evidence type="ECO:0000256" key="5">
    <source>
        <dbReference type="ARBA" id="ARBA00022741"/>
    </source>
</evidence>
<evidence type="ECO:0000313" key="12">
    <source>
        <dbReference type="Proteomes" id="UP001233999"/>
    </source>
</evidence>
<keyword evidence="6" id="KW-0067">ATP-binding</keyword>
<feature type="transmembrane region" description="Helical" evidence="9">
    <location>
        <begin position="277"/>
        <end position="296"/>
    </location>
</feature>
<dbReference type="PANTHER" id="PTHR19229:SF250">
    <property type="entry name" value="ABC TRANSPORTER DOMAIN-CONTAINING PROTEIN-RELATED"/>
    <property type="match status" value="1"/>
</dbReference>
<feature type="transmembrane region" description="Helical" evidence="9">
    <location>
        <begin position="1194"/>
        <end position="1216"/>
    </location>
</feature>
<dbReference type="SMART" id="SM00382">
    <property type="entry name" value="AAA"/>
    <property type="match status" value="1"/>
</dbReference>
<evidence type="ECO:0000313" key="11">
    <source>
        <dbReference type="EMBL" id="KAJ9596524.1"/>
    </source>
</evidence>
<evidence type="ECO:0000256" key="8">
    <source>
        <dbReference type="ARBA" id="ARBA00023136"/>
    </source>
</evidence>
<name>A0AAD8ACP0_DIPPU</name>
<dbReference type="GO" id="GO:0005319">
    <property type="term" value="F:lipid transporter activity"/>
    <property type="evidence" value="ECO:0007669"/>
    <property type="project" value="TreeGrafter"/>
</dbReference>
<gene>
    <name evidence="11" type="ORF">L9F63_012466</name>
</gene>
<dbReference type="EMBL" id="JASPKZ010001983">
    <property type="protein sequence ID" value="KAJ9596524.1"/>
    <property type="molecule type" value="Genomic_DNA"/>
</dbReference>
<dbReference type="AlphaFoldDB" id="A0AAD8ACP0"/>
<evidence type="ECO:0000256" key="7">
    <source>
        <dbReference type="ARBA" id="ARBA00022989"/>
    </source>
</evidence>
<dbReference type="Pfam" id="PF00005">
    <property type="entry name" value="ABC_tran"/>
    <property type="match status" value="1"/>
</dbReference>
<organism evidence="11 12">
    <name type="scientific">Diploptera punctata</name>
    <name type="common">Pacific beetle cockroach</name>
    <dbReference type="NCBI Taxonomy" id="6984"/>
    <lineage>
        <taxon>Eukaryota</taxon>
        <taxon>Metazoa</taxon>
        <taxon>Ecdysozoa</taxon>
        <taxon>Arthropoda</taxon>
        <taxon>Hexapoda</taxon>
        <taxon>Insecta</taxon>
        <taxon>Pterygota</taxon>
        <taxon>Neoptera</taxon>
        <taxon>Polyneoptera</taxon>
        <taxon>Dictyoptera</taxon>
        <taxon>Blattodea</taxon>
        <taxon>Blaberoidea</taxon>
        <taxon>Blaberidae</taxon>
        <taxon>Diplopterinae</taxon>
        <taxon>Diploptera</taxon>
    </lineage>
</organism>
<feature type="non-terminal residue" evidence="11">
    <location>
        <position position="1267"/>
    </location>
</feature>
<protein>
    <recommendedName>
        <fullName evidence="10">ABC transporter domain-containing protein</fullName>
    </recommendedName>
</protein>
<feature type="transmembrane region" description="Helical" evidence="9">
    <location>
        <begin position="969"/>
        <end position="994"/>
    </location>
</feature>
<evidence type="ECO:0000256" key="1">
    <source>
        <dbReference type="ARBA" id="ARBA00004141"/>
    </source>
</evidence>
<reference evidence="11" key="2">
    <citation type="submission" date="2023-05" db="EMBL/GenBank/DDBJ databases">
        <authorList>
            <person name="Fouks B."/>
        </authorList>
    </citation>
    <scope>NUCLEOTIDE SEQUENCE</scope>
    <source>
        <strain evidence="11">Stay&amp;Tobe</strain>
        <tissue evidence="11">Testes</tissue>
    </source>
</reference>
<feature type="transmembrane region" description="Helical" evidence="9">
    <location>
        <begin position="804"/>
        <end position="829"/>
    </location>
</feature>
<dbReference type="InterPro" id="IPR003439">
    <property type="entry name" value="ABC_transporter-like_ATP-bd"/>
</dbReference>
<feature type="transmembrane region" description="Helical" evidence="9">
    <location>
        <begin position="1015"/>
        <end position="1041"/>
    </location>
</feature>
<feature type="transmembrane region" description="Helical" evidence="9">
    <location>
        <begin position="350"/>
        <end position="373"/>
    </location>
</feature>
<evidence type="ECO:0000256" key="3">
    <source>
        <dbReference type="ARBA" id="ARBA00022692"/>
    </source>
</evidence>
<comment type="caution">
    <text evidence="11">The sequence shown here is derived from an EMBL/GenBank/DDBJ whole genome shotgun (WGS) entry which is preliminary data.</text>
</comment>
<dbReference type="SUPFAM" id="SSF52540">
    <property type="entry name" value="P-loop containing nucleoside triphosphate hydrolases"/>
    <property type="match status" value="1"/>
</dbReference>
<dbReference type="CDD" id="cd03263">
    <property type="entry name" value="ABC_subfamily_A"/>
    <property type="match status" value="1"/>
</dbReference>
<keyword evidence="2" id="KW-0813">Transport</keyword>
<dbReference type="InterPro" id="IPR026082">
    <property type="entry name" value="ABCA"/>
</dbReference>
<dbReference type="Gene3D" id="3.40.50.300">
    <property type="entry name" value="P-loop containing nucleotide triphosphate hydrolases"/>
    <property type="match status" value="1"/>
</dbReference>
<reference evidence="11" key="1">
    <citation type="journal article" date="2023" name="IScience">
        <title>Live-bearing cockroach genome reveals convergent evolutionary mechanisms linked to viviparity in insects and beyond.</title>
        <authorList>
            <person name="Fouks B."/>
            <person name="Harrison M.C."/>
            <person name="Mikhailova A.A."/>
            <person name="Marchal E."/>
            <person name="English S."/>
            <person name="Carruthers M."/>
            <person name="Jennings E.C."/>
            <person name="Chiamaka E.L."/>
            <person name="Frigard R.A."/>
            <person name="Pippel M."/>
            <person name="Attardo G.M."/>
            <person name="Benoit J.B."/>
            <person name="Bornberg-Bauer E."/>
            <person name="Tobe S.S."/>
        </authorList>
    </citation>
    <scope>NUCLEOTIDE SEQUENCE</scope>
    <source>
        <strain evidence="11">Stay&amp;Tobe</strain>
    </source>
</reference>
<feature type="transmembrane region" description="Helical" evidence="9">
    <location>
        <begin position="203"/>
        <end position="228"/>
    </location>
</feature>
<keyword evidence="3 9" id="KW-0812">Transmembrane</keyword>
<evidence type="ECO:0000256" key="6">
    <source>
        <dbReference type="ARBA" id="ARBA00022840"/>
    </source>
</evidence>
<dbReference type="FunFam" id="3.40.50.300:FF:000298">
    <property type="entry name" value="ATP-binding cassette sub-family A member 12"/>
    <property type="match status" value="1"/>
</dbReference>
<dbReference type="InterPro" id="IPR003593">
    <property type="entry name" value="AAA+_ATPase"/>
</dbReference>
<dbReference type="GO" id="GO:0016020">
    <property type="term" value="C:membrane"/>
    <property type="evidence" value="ECO:0007669"/>
    <property type="project" value="UniProtKB-SubCell"/>
</dbReference>
<feature type="domain" description="ABC transporter" evidence="10">
    <location>
        <begin position="428"/>
        <end position="657"/>
    </location>
</feature>
<feature type="transmembrane region" description="Helical" evidence="9">
    <location>
        <begin position="1053"/>
        <end position="1077"/>
    </location>
</feature>
<dbReference type="InterPro" id="IPR013525">
    <property type="entry name" value="ABC2_TM"/>
</dbReference>
<feature type="non-terminal residue" evidence="11">
    <location>
        <position position="1"/>
    </location>
</feature>
<dbReference type="InterPro" id="IPR027417">
    <property type="entry name" value="P-loop_NTPase"/>
</dbReference>
<evidence type="ECO:0000256" key="4">
    <source>
        <dbReference type="ARBA" id="ARBA00022737"/>
    </source>
</evidence>